<keyword evidence="9" id="KW-0249">Electron transport</keyword>
<feature type="binding site" description="axial binding residue" evidence="13">
    <location>
        <position position="134"/>
    </location>
    <ligand>
        <name>heme c</name>
        <dbReference type="ChEBI" id="CHEBI:61717"/>
        <label>2</label>
    </ligand>
    <ligandPart>
        <name>Fe</name>
        <dbReference type="ChEBI" id="CHEBI:18248"/>
    </ligandPart>
</feature>
<dbReference type="KEGG" id="cis:CINS_0979"/>
<dbReference type="Gene3D" id="1.10.1130.10">
    <property type="entry name" value="Flavocytochrome C3, Chain A"/>
    <property type="match status" value="1"/>
</dbReference>
<dbReference type="GO" id="GO:0009061">
    <property type="term" value="P:anaerobic respiration"/>
    <property type="evidence" value="ECO:0007669"/>
    <property type="project" value="InterPro"/>
</dbReference>
<organism evidence="14 15">
    <name type="scientific">Campylobacter insulaenigrae NCTC 12927</name>
    <dbReference type="NCBI Taxonomy" id="1031564"/>
    <lineage>
        <taxon>Bacteria</taxon>
        <taxon>Pseudomonadati</taxon>
        <taxon>Campylobacterota</taxon>
        <taxon>Epsilonproteobacteria</taxon>
        <taxon>Campylobacterales</taxon>
        <taxon>Campylobacteraceae</taxon>
        <taxon>Campylobacter</taxon>
    </lineage>
</organism>
<keyword evidence="5 12" id="KW-0349">Heme</keyword>
<evidence type="ECO:0000256" key="5">
    <source>
        <dbReference type="ARBA" id="ARBA00022617"/>
    </source>
</evidence>
<feature type="binding site" description="axial binding residue" evidence="13">
    <location>
        <position position="109"/>
    </location>
    <ligand>
        <name>heme c</name>
        <dbReference type="ChEBI" id="CHEBI:61717"/>
        <label>2</label>
    </ligand>
    <ligandPart>
        <name>Fe</name>
        <dbReference type="ChEBI" id="CHEBI:18248"/>
    </ligandPart>
</feature>
<feature type="binding site" description="covalent" evidence="12">
    <location>
        <position position="130"/>
    </location>
    <ligand>
        <name>heme c</name>
        <dbReference type="ChEBI" id="CHEBI:61717"/>
        <label>2</label>
    </ligand>
</feature>
<name>A0A0A8H1V4_9BACT</name>
<dbReference type="RefSeq" id="WP_039650346.1">
    <property type="nucleotide sequence ID" value="NZ_CP007770.1"/>
</dbReference>
<evidence type="ECO:0000256" key="10">
    <source>
        <dbReference type="ARBA" id="ARBA00023004"/>
    </source>
</evidence>
<evidence type="ECO:0000256" key="8">
    <source>
        <dbReference type="ARBA" id="ARBA00022764"/>
    </source>
</evidence>
<evidence type="ECO:0000256" key="2">
    <source>
        <dbReference type="ARBA" id="ARBA00007368"/>
    </source>
</evidence>
<protein>
    <recommendedName>
        <fullName evidence="3">Periplasmic nitrate reductase, electron transfer subunit</fullName>
    </recommendedName>
    <alternativeName>
        <fullName evidence="11">Diheme cytochrome c NapB</fullName>
    </alternativeName>
</protein>
<keyword evidence="4" id="KW-0813">Transport</keyword>
<feature type="binding site" description="axial binding residue" evidence="13">
    <location>
        <position position="92"/>
    </location>
    <ligand>
        <name>heme c</name>
        <dbReference type="ChEBI" id="CHEBI:61717"/>
        <label>1</label>
    </ligand>
    <ligandPart>
        <name>Fe</name>
        <dbReference type="ChEBI" id="CHEBI:18248"/>
    </ligandPart>
</feature>
<feature type="binding site" description="axial binding residue" evidence="13">
    <location>
        <position position="73"/>
    </location>
    <ligand>
        <name>heme c</name>
        <dbReference type="ChEBI" id="CHEBI:61717"/>
        <label>1</label>
    </ligand>
    <ligandPart>
        <name>Fe</name>
        <dbReference type="ChEBI" id="CHEBI:18248"/>
    </ligandPart>
</feature>
<dbReference type="GO" id="GO:0016491">
    <property type="term" value="F:oxidoreductase activity"/>
    <property type="evidence" value="ECO:0007669"/>
    <property type="project" value="UniProtKB-KW"/>
</dbReference>
<dbReference type="EMBL" id="CP007770">
    <property type="protein sequence ID" value="AJC87942.1"/>
    <property type="molecule type" value="Genomic_DNA"/>
</dbReference>
<evidence type="ECO:0000256" key="9">
    <source>
        <dbReference type="ARBA" id="ARBA00022982"/>
    </source>
</evidence>
<feature type="binding site" description="covalent" evidence="12">
    <location>
        <position position="133"/>
    </location>
    <ligand>
        <name>heme c</name>
        <dbReference type="ChEBI" id="CHEBI:61717"/>
        <label>2</label>
    </ligand>
</feature>
<evidence type="ECO:0000256" key="1">
    <source>
        <dbReference type="ARBA" id="ARBA00004418"/>
    </source>
</evidence>
<dbReference type="AlphaFoldDB" id="A0A0A8H1V4"/>
<accession>A0A0A8H1V4</accession>
<dbReference type="HOGENOM" id="CLU_103367_0_0_7"/>
<comment type="PTM">
    <text evidence="12">Binds 2 heme C groups per subunit.</text>
</comment>
<keyword evidence="14" id="KW-0560">Oxidoreductase</keyword>
<evidence type="ECO:0000256" key="13">
    <source>
        <dbReference type="PIRSR" id="PIRSR006105-2"/>
    </source>
</evidence>
<dbReference type="PIRSF" id="PIRSF006105">
    <property type="entry name" value="NapB"/>
    <property type="match status" value="1"/>
</dbReference>
<evidence type="ECO:0000256" key="3">
    <source>
        <dbReference type="ARBA" id="ARBA00013773"/>
    </source>
</evidence>
<dbReference type="GeneID" id="74431770"/>
<keyword evidence="6 13" id="KW-0479">Metal-binding</keyword>
<keyword evidence="7" id="KW-0732">Signal</keyword>
<evidence type="ECO:0000256" key="11">
    <source>
        <dbReference type="ARBA" id="ARBA00031832"/>
    </source>
</evidence>
<dbReference type="GO" id="GO:0042597">
    <property type="term" value="C:periplasmic space"/>
    <property type="evidence" value="ECO:0007669"/>
    <property type="project" value="UniProtKB-SubCell"/>
</dbReference>
<sequence>MKNKIFLSLAVATLISACGFAVKSVDSKDLGLRKTSLESENIELLDVKYSQLSAGESVLIERSFENAPPLIPHTLEDMLPIVKDNNICLSCHDQSIAKDVGATPLPNSHYFDLRKNKSTKDMVSEARFNCTQCHVPQSDAKPLVNNTFEAKFKNEESKKRSNLLDVLNEGVR</sequence>
<dbReference type="PANTHER" id="PTHR38604:SF1">
    <property type="entry name" value="PERIPLASMIC NITRATE REDUCTASE, ELECTRON TRANSFER SUBUNIT"/>
    <property type="match status" value="1"/>
</dbReference>
<comment type="similarity">
    <text evidence="2">Belongs to the NapB family.</text>
</comment>
<dbReference type="InterPro" id="IPR036280">
    <property type="entry name" value="Multihaem_cyt_sf"/>
</dbReference>
<dbReference type="Proteomes" id="UP000031163">
    <property type="component" value="Chromosome"/>
</dbReference>
<dbReference type="InterPro" id="IPR005591">
    <property type="entry name" value="NapB"/>
</dbReference>
<evidence type="ECO:0000256" key="7">
    <source>
        <dbReference type="ARBA" id="ARBA00022729"/>
    </source>
</evidence>
<gene>
    <name evidence="14" type="primary">napB</name>
    <name evidence="14" type="ORF">CINS_0979</name>
</gene>
<dbReference type="Pfam" id="PF03892">
    <property type="entry name" value="NapB"/>
    <property type="match status" value="1"/>
</dbReference>
<comment type="subcellular location">
    <subcellularLocation>
        <location evidence="1">Periplasm</location>
    </subcellularLocation>
</comment>
<evidence type="ECO:0000256" key="4">
    <source>
        <dbReference type="ARBA" id="ARBA00022448"/>
    </source>
</evidence>
<keyword evidence="8" id="KW-0574">Periplasm</keyword>
<evidence type="ECO:0000313" key="15">
    <source>
        <dbReference type="Proteomes" id="UP000031163"/>
    </source>
</evidence>
<reference evidence="14 15" key="1">
    <citation type="journal article" date="2014" name="Genome Biol. Evol.">
        <title>Comparative Genomics of the Campylobacter lari Group.</title>
        <authorList>
            <person name="Miller W.G."/>
            <person name="Yee E."/>
            <person name="Chapman M.H."/>
            <person name="Smith T.P."/>
            <person name="Bono J.L."/>
            <person name="Huynh S."/>
            <person name="Parker C.T."/>
            <person name="Vandamme P."/>
            <person name="Luong K."/>
            <person name="Korlach J."/>
        </authorList>
    </citation>
    <scope>NUCLEOTIDE SEQUENCE [LARGE SCALE GENOMIC DNA]</scope>
    <source>
        <strain evidence="14 15">NCTC 12927</strain>
    </source>
</reference>
<dbReference type="PANTHER" id="PTHR38604">
    <property type="entry name" value="PERIPLASMIC NITRATE REDUCTASE, ELECTRON TRANSFER SUBUNIT"/>
    <property type="match status" value="1"/>
</dbReference>
<feature type="binding site" description="covalent" evidence="12">
    <location>
        <position position="91"/>
    </location>
    <ligand>
        <name>heme c</name>
        <dbReference type="ChEBI" id="CHEBI:61717"/>
        <label>1</label>
    </ligand>
</feature>
<evidence type="ECO:0000313" key="14">
    <source>
        <dbReference type="EMBL" id="AJC87942.1"/>
    </source>
</evidence>
<proteinExistence type="inferred from homology"/>
<feature type="binding site" description="covalent" evidence="12">
    <location>
        <position position="88"/>
    </location>
    <ligand>
        <name>heme c</name>
        <dbReference type="ChEBI" id="CHEBI:61717"/>
        <label>1</label>
    </ligand>
</feature>
<evidence type="ECO:0000256" key="12">
    <source>
        <dbReference type="PIRSR" id="PIRSR006105-1"/>
    </source>
</evidence>
<evidence type="ECO:0000256" key="6">
    <source>
        <dbReference type="ARBA" id="ARBA00022723"/>
    </source>
</evidence>
<keyword evidence="10 13" id="KW-0408">Iron</keyword>
<dbReference type="GO" id="GO:0046872">
    <property type="term" value="F:metal ion binding"/>
    <property type="evidence" value="ECO:0007669"/>
    <property type="project" value="UniProtKB-KW"/>
</dbReference>
<dbReference type="SUPFAM" id="SSF48695">
    <property type="entry name" value="Multiheme cytochromes"/>
    <property type="match status" value="1"/>
</dbReference>
<dbReference type="STRING" id="1031564.CINS_0979"/>